<proteinExistence type="predicted"/>
<dbReference type="EMBL" id="FWWU01000004">
    <property type="protein sequence ID" value="SMB80259.1"/>
    <property type="molecule type" value="Genomic_DNA"/>
</dbReference>
<sequence>MLEEAGVPPEELPKGLRGGCRTGVVLVQNRKLGAGARGGPGLPACAAGGGGGGDFRTSSPFWRYRPAGVADLGDVYAKLMFIQKARNVRATSRKAARSTGLTT</sequence>
<name>A0A1W1UGU7_9DEIO</name>
<gene>
    <name evidence="1" type="ORF">SAMN00790413_05462</name>
</gene>
<accession>A0A1W1UGU7</accession>
<evidence type="ECO:0000313" key="1">
    <source>
        <dbReference type="EMBL" id="SMB80259.1"/>
    </source>
</evidence>
<dbReference type="Proteomes" id="UP000192582">
    <property type="component" value="Unassembled WGS sequence"/>
</dbReference>
<reference evidence="1 2" key="1">
    <citation type="submission" date="2017-04" db="EMBL/GenBank/DDBJ databases">
        <authorList>
            <person name="Afonso C.L."/>
            <person name="Miller P.J."/>
            <person name="Scott M.A."/>
            <person name="Spackman E."/>
            <person name="Goraichik I."/>
            <person name="Dimitrov K.M."/>
            <person name="Suarez D.L."/>
            <person name="Swayne D.E."/>
        </authorList>
    </citation>
    <scope>NUCLEOTIDE SEQUENCE [LARGE SCALE GENOMIC DNA]</scope>
    <source>
        <strain evidence="1 2">KR-140</strain>
    </source>
</reference>
<evidence type="ECO:0000313" key="2">
    <source>
        <dbReference type="Proteomes" id="UP000192582"/>
    </source>
</evidence>
<dbReference type="AlphaFoldDB" id="A0A1W1UGU7"/>
<organism evidence="1 2">
    <name type="scientific">Deinococcus hopiensis KR-140</name>
    <dbReference type="NCBI Taxonomy" id="695939"/>
    <lineage>
        <taxon>Bacteria</taxon>
        <taxon>Thermotogati</taxon>
        <taxon>Deinococcota</taxon>
        <taxon>Deinococci</taxon>
        <taxon>Deinococcales</taxon>
        <taxon>Deinococcaceae</taxon>
        <taxon>Deinococcus</taxon>
    </lineage>
</organism>
<keyword evidence="2" id="KW-1185">Reference proteome</keyword>
<protein>
    <submittedName>
        <fullName evidence="1">Uncharacterized protein</fullName>
    </submittedName>
</protein>